<name>A0A6V8LIA9_9BACT</name>
<dbReference type="AlphaFoldDB" id="A0A6V8LIA9"/>
<sequence>MTDTEAPWLDHYDPHVPPSVDYRLEPLTAILDRAAHTWPDRTAIAFRNWRCTYAQLRQRAGRFAAGLRGLGVAPGDRVAIMLPNLPQTLVSYWGALYAGATVVFVNPLYMETELTHILEDSGAKVLVVLDLLLARHSRLLRGSKLERILVTRVSGALGFPLNWLYRLKAWREGKLPPLDLDGSRVLAWEPTLARAPLFDPGEDPARDLAMLQYTGGTTGLAKGVMLTHRNLSVNIQQARSILYSIGESPEVFLGLLPFFHIYGLMVNVNFATDCGATIIPLPRFDPLDTLKAIHNNKPTVFPGTPSVYMALMQQKDLPRYDLKSVRFCISGSAPLPIELQRRFAEVTEAELVEGYGLTEASPFTHINPLVGNRKEGSIGLPFPDTMARIVDTADPGKDVPPGAPGELLVKGPQVMAGYWNRPRDTDEVLRDGWLHTGDVAVMDQDGYFFIVDRKKDMIISGGYNIYPREIEEVLHAHPKIADVAAVGVPHRTRGEVVKAYVVPVPGSGLTRAEVLAWCREKLAAYKTPKYVEFLDELPKTFVGKVLRRVLRDRPGEQKPG</sequence>
<dbReference type="Pfam" id="PF13193">
    <property type="entry name" value="AMP-binding_C"/>
    <property type="match status" value="1"/>
</dbReference>
<dbReference type="EC" id="6.2.1.3" evidence="5"/>
<dbReference type="InterPro" id="IPR045851">
    <property type="entry name" value="AMP-bd_C_sf"/>
</dbReference>
<evidence type="ECO:0000259" key="3">
    <source>
        <dbReference type="Pfam" id="PF00501"/>
    </source>
</evidence>
<comment type="caution">
    <text evidence="5">The sequence shown here is derived from an EMBL/GenBank/DDBJ whole genome shotgun (WGS) entry which is preliminary data.</text>
</comment>
<comment type="similarity">
    <text evidence="1">Belongs to the ATP-dependent AMP-binding enzyme family.</text>
</comment>
<evidence type="ECO:0000313" key="6">
    <source>
        <dbReference type="Proteomes" id="UP000494245"/>
    </source>
</evidence>
<keyword evidence="2 5" id="KW-0436">Ligase</keyword>
<dbReference type="PANTHER" id="PTHR43767">
    <property type="entry name" value="LONG-CHAIN-FATTY-ACID--COA LIGASE"/>
    <property type="match status" value="1"/>
</dbReference>
<reference evidence="5 6" key="2">
    <citation type="submission" date="2020-05" db="EMBL/GenBank/DDBJ databases">
        <title>Draft genome sequence of Desulfovibrio sp. strainFSS-1.</title>
        <authorList>
            <person name="Shimoshige H."/>
            <person name="Kobayashi H."/>
            <person name="Maekawa T."/>
        </authorList>
    </citation>
    <scope>NUCLEOTIDE SEQUENCE [LARGE SCALE GENOMIC DNA]</scope>
    <source>
        <strain evidence="5 6">SIID29052-01</strain>
    </source>
</reference>
<dbReference type="RefSeq" id="WP_173080585.1">
    <property type="nucleotide sequence ID" value="NZ_BLTE01000001.1"/>
</dbReference>
<dbReference type="CDD" id="cd05936">
    <property type="entry name" value="FC-FACS_FadD_like"/>
    <property type="match status" value="1"/>
</dbReference>
<accession>A0A6V8LIA9</accession>
<evidence type="ECO:0000313" key="5">
    <source>
        <dbReference type="EMBL" id="GFK92472.1"/>
    </source>
</evidence>
<reference evidence="5 6" key="1">
    <citation type="submission" date="2020-04" db="EMBL/GenBank/DDBJ databases">
        <authorList>
            <consortium name="Desulfovibrio sp. FSS-1 genome sequencing consortium"/>
            <person name="Shimoshige H."/>
            <person name="Kobayashi H."/>
            <person name="Maekawa T."/>
        </authorList>
    </citation>
    <scope>NUCLEOTIDE SEQUENCE [LARGE SCALE GENOMIC DNA]</scope>
    <source>
        <strain evidence="5 6">SIID29052-01</strain>
    </source>
</reference>
<dbReference type="Proteomes" id="UP000494245">
    <property type="component" value="Unassembled WGS sequence"/>
</dbReference>
<evidence type="ECO:0000256" key="1">
    <source>
        <dbReference type="ARBA" id="ARBA00006432"/>
    </source>
</evidence>
<dbReference type="Pfam" id="PF00501">
    <property type="entry name" value="AMP-binding"/>
    <property type="match status" value="1"/>
</dbReference>
<organism evidence="5 6">
    <name type="scientific">Fundidesulfovibrio magnetotacticus</name>
    <dbReference type="NCBI Taxonomy" id="2730080"/>
    <lineage>
        <taxon>Bacteria</taxon>
        <taxon>Pseudomonadati</taxon>
        <taxon>Thermodesulfobacteriota</taxon>
        <taxon>Desulfovibrionia</taxon>
        <taxon>Desulfovibrionales</taxon>
        <taxon>Desulfovibrionaceae</taxon>
        <taxon>Fundidesulfovibrio</taxon>
    </lineage>
</organism>
<gene>
    <name evidence="5" type="primary">fadD</name>
    <name evidence="5" type="ORF">NNJEOMEG_00297</name>
</gene>
<dbReference type="InterPro" id="IPR000873">
    <property type="entry name" value="AMP-dep_synth/lig_dom"/>
</dbReference>
<dbReference type="GO" id="GO:0004467">
    <property type="term" value="F:long-chain fatty acid-CoA ligase activity"/>
    <property type="evidence" value="ECO:0007669"/>
    <property type="project" value="UniProtKB-EC"/>
</dbReference>
<protein>
    <submittedName>
        <fullName evidence="5">Long-chain-fatty-acid--CoA ligase</fullName>
        <ecNumber evidence="5">6.2.1.3</ecNumber>
    </submittedName>
</protein>
<dbReference type="Gene3D" id="3.30.300.30">
    <property type="match status" value="1"/>
</dbReference>
<dbReference type="InterPro" id="IPR025110">
    <property type="entry name" value="AMP-bd_C"/>
</dbReference>
<dbReference type="InterPro" id="IPR020845">
    <property type="entry name" value="AMP-binding_CS"/>
</dbReference>
<keyword evidence="6" id="KW-1185">Reference proteome</keyword>
<dbReference type="FunFam" id="3.30.300.30:FF:000008">
    <property type="entry name" value="2,3-dihydroxybenzoate-AMP ligase"/>
    <property type="match status" value="1"/>
</dbReference>
<evidence type="ECO:0000256" key="2">
    <source>
        <dbReference type="ARBA" id="ARBA00022598"/>
    </source>
</evidence>
<dbReference type="Gene3D" id="3.40.50.12780">
    <property type="entry name" value="N-terminal domain of ligase-like"/>
    <property type="match status" value="1"/>
</dbReference>
<feature type="domain" description="AMP-binding enzyme C-terminal" evidence="4">
    <location>
        <begin position="469"/>
        <end position="544"/>
    </location>
</feature>
<dbReference type="PROSITE" id="PS00455">
    <property type="entry name" value="AMP_BINDING"/>
    <property type="match status" value="1"/>
</dbReference>
<proteinExistence type="inferred from homology"/>
<feature type="domain" description="AMP-dependent synthetase/ligase" evidence="3">
    <location>
        <begin position="31"/>
        <end position="419"/>
    </location>
</feature>
<dbReference type="SUPFAM" id="SSF56801">
    <property type="entry name" value="Acetyl-CoA synthetase-like"/>
    <property type="match status" value="1"/>
</dbReference>
<dbReference type="PANTHER" id="PTHR43767:SF12">
    <property type="entry name" value="AMP-DEPENDENT SYNTHETASE AND LIGASE"/>
    <property type="match status" value="1"/>
</dbReference>
<dbReference type="InterPro" id="IPR050237">
    <property type="entry name" value="ATP-dep_AMP-bd_enzyme"/>
</dbReference>
<evidence type="ECO:0000259" key="4">
    <source>
        <dbReference type="Pfam" id="PF13193"/>
    </source>
</evidence>
<dbReference type="InterPro" id="IPR042099">
    <property type="entry name" value="ANL_N_sf"/>
</dbReference>
<dbReference type="EMBL" id="BLTE01000001">
    <property type="protein sequence ID" value="GFK92472.1"/>
    <property type="molecule type" value="Genomic_DNA"/>
</dbReference>